<keyword evidence="9" id="KW-0012">Acyltransferase</keyword>
<comment type="catalytic activity">
    <reaction evidence="14">
        <text>spermine + acetyl-CoA = N(1)-acetylspermine + CoA + H(+)</text>
        <dbReference type="Rhea" id="RHEA:33099"/>
        <dbReference type="ChEBI" id="CHEBI:15378"/>
        <dbReference type="ChEBI" id="CHEBI:45725"/>
        <dbReference type="ChEBI" id="CHEBI:57287"/>
        <dbReference type="ChEBI" id="CHEBI:57288"/>
        <dbReference type="ChEBI" id="CHEBI:58101"/>
        <dbReference type="EC" id="2.3.1.57"/>
    </reaction>
    <physiologicalReaction direction="left-to-right" evidence="14">
        <dbReference type="Rhea" id="RHEA:33100"/>
    </physiologicalReaction>
</comment>
<dbReference type="SUPFAM" id="SSF55729">
    <property type="entry name" value="Acyl-CoA N-acyltransferases (Nat)"/>
    <property type="match status" value="1"/>
</dbReference>
<keyword evidence="19" id="KW-1185">Reference proteome</keyword>
<evidence type="ECO:0000256" key="9">
    <source>
        <dbReference type="ARBA" id="ARBA00023315"/>
    </source>
</evidence>
<dbReference type="InterPro" id="IPR000182">
    <property type="entry name" value="GNAT_dom"/>
</dbReference>
<dbReference type="GO" id="GO:0032918">
    <property type="term" value="P:spermidine acetylation"/>
    <property type="evidence" value="ECO:0007669"/>
    <property type="project" value="TreeGrafter"/>
</dbReference>
<comment type="pathway">
    <text evidence="2">Amine and polyamine degradation; putrescine degradation; N-acetylputrescine from putrescine: step 1/1.</text>
</comment>
<evidence type="ECO:0000256" key="2">
    <source>
        <dbReference type="ARBA" id="ARBA00004995"/>
    </source>
</evidence>
<evidence type="ECO:0000256" key="10">
    <source>
        <dbReference type="ARBA" id="ARBA00029790"/>
    </source>
</evidence>
<evidence type="ECO:0000313" key="18">
    <source>
        <dbReference type="Ensembl" id="ENSLAFP00000027643.1"/>
    </source>
</evidence>
<evidence type="ECO:0000256" key="7">
    <source>
        <dbReference type="ARBA" id="ARBA00022490"/>
    </source>
</evidence>
<evidence type="ECO:0000256" key="14">
    <source>
        <dbReference type="ARBA" id="ARBA00048955"/>
    </source>
</evidence>
<dbReference type="Proteomes" id="UP000007646">
    <property type="component" value="Unassembled WGS sequence"/>
</dbReference>
<evidence type="ECO:0000256" key="1">
    <source>
        <dbReference type="ARBA" id="ARBA00004496"/>
    </source>
</evidence>
<evidence type="ECO:0000256" key="8">
    <source>
        <dbReference type="ARBA" id="ARBA00022679"/>
    </source>
</evidence>
<evidence type="ECO:0000256" key="13">
    <source>
        <dbReference type="ARBA" id="ARBA00045376"/>
    </source>
</evidence>
<comment type="subunit">
    <text evidence="4">Homodimer.</text>
</comment>
<evidence type="ECO:0000313" key="19">
    <source>
        <dbReference type="Proteomes" id="UP000007646"/>
    </source>
</evidence>
<comment type="subcellular location">
    <subcellularLocation>
        <location evidence="1">Cytoplasm</location>
    </subcellularLocation>
</comment>
<feature type="domain" description="N-acetyltransferase" evidence="17">
    <location>
        <begin position="21"/>
        <end position="66"/>
    </location>
</feature>
<comment type="catalytic activity">
    <reaction evidence="15">
        <text>spermidine + acetyl-CoA = N(1)-acetylspermidine + CoA + H(+)</text>
        <dbReference type="Rhea" id="RHEA:28150"/>
        <dbReference type="ChEBI" id="CHEBI:15378"/>
        <dbReference type="ChEBI" id="CHEBI:57287"/>
        <dbReference type="ChEBI" id="CHEBI:57288"/>
        <dbReference type="ChEBI" id="CHEBI:57834"/>
        <dbReference type="ChEBI" id="CHEBI:58324"/>
        <dbReference type="EC" id="2.3.1.57"/>
    </reaction>
    <physiologicalReaction direction="left-to-right" evidence="15">
        <dbReference type="Rhea" id="RHEA:28151"/>
    </physiologicalReaction>
</comment>
<reference evidence="18" key="2">
    <citation type="submission" date="2025-08" db="UniProtKB">
        <authorList>
            <consortium name="Ensembl"/>
        </authorList>
    </citation>
    <scope>IDENTIFICATION</scope>
    <source>
        <strain evidence="18">Isolate ISIS603380</strain>
    </source>
</reference>
<dbReference type="GO" id="GO:0005737">
    <property type="term" value="C:cytoplasm"/>
    <property type="evidence" value="ECO:0007669"/>
    <property type="project" value="UniProtKB-SubCell"/>
</dbReference>
<evidence type="ECO:0000256" key="3">
    <source>
        <dbReference type="ARBA" id="ARBA00008694"/>
    </source>
</evidence>
<evidence type="ECO:0000256" key="12">
    <source>
        <dbReference type="ARBA" id="ARBA00031532"/>
    </source>
</evidence>
<evidence type="ECO:0000256" key="4">
    <source>
        <dbReference type="ARBA" id="ARBA00011738"/>
    </source>
</evidence>
<reference evidence="18 19" key="1">
    <citation type="submission" date="2009-06" db="EMBL/GenBank/DDBJ databases">
        <title>The Genome Sequence of Loxodonta africana (African elephant).</title>
        <authorList>
            <person name="Di Palma F."/>
            <person name="Heiman D."/>
            <person name="Young S."/>
            <person name="Johnson J."/>
            <person name="Lander E.S."/>
            <person name="Lindblad-Toh K."/>
        </authorList>
    </citation>
    <scope>NUCLEOTIDE SEQUENCE [LARGE SCALE GENOMIC DNA]</scope>
    <source>
        <strain evidence="18 19">Isolate ISIS603380</strain>
    </source>
</reference>
<evidence type="ECO:0000256" key="6">
    <source>
        <dbReference type="ARBA" id="ARBA00017209"/>
    </source>
</evidence>
<evidence type="ECO:0000256" key="11">
    <source>
        <dbReference type="ARBA" id="ARBA00031435"/>
    </source>
</evidence>
<evidence type="ECO:0000256" key="15">
    <source>
        <dbReference type="ARBA" id="ARBA00049279"/>
    </source>
</evidence>
<dbReference type="STRING" id="9785.ENSLAFP00000027643"/>
<proteinExistence type="inferred from homology"/>
<protein>
    <recommendedName>
        <fullName evidence="6">Diamine acetyltransferase 1</fullName>
        <ecNumber evidence="5">2.3.1.57</ecNumber>
    </recommendedName>
    <alternativeName>
        <fullName evidence="11">Polyamine N-acetyltransferase 1</fullName>
    </alternativeName>
    <alternativeName>
        <fullName evidence="10">Putrescine acetyltransferase</fullName>
    </alternativeName>
    <alternativeName>
        <fullName evidence="12">Spermidine/spermine N(1)-acetyltransferase 1</fullName>
    </alternativeName>
</protein>
<dbReference type="InParanoid" id="G3UII5"/>
<dbReference type="PANTHER" id="PTHR10545:SF36">
    <property type="entry name" value="DIAMINE ACETYLTRANSFERASE 1"/>
    <property type="match status" value="1"/>
</dbReference>
<reference evidence="18" key="3">
    <citation type="submission" date="2025-09" db="UniProtKB">
        <authorList>
            <consortium name="Ensembl"/>
        </authorList>
    </citation>
    <scope>IDENTIFICATION</scope>
    <source>
        <strain evidence="18">Isolate ISIS603380</strain>
    </source>
</reference>
<dbReference type="PANTHER" id="PTHR10545">
    <property type="entry name" value="DIAMINE N-ACETYLTRANSFERASE"/>
    <property type="match status" value="1"/>
</dbReference>
<dbReference type="AlphaFoldDB" id="G3UII5"/>
<dbReference type="HOGENOM" id="CLU_013985_41_5_1"/>
<comment type="catalytic activity">
    <reaction evidence="16">
        <text>an alkane-alpha,omega-diamine + acetyl-CoA = an N-acetylalkane-alpha,omega-diamine + CoA + H(+)</text>
        <dbReference type="Rhea" id="RHEA:11116"/>
        <dbReference type="Rhea" id="RHEA-COMP:9766"/>
        <dbReference type="Rhea" id="RHEA-COMP:9767"/>
        <dbReference type="ChEBI" id="CHEBI:15378"/>
        <dbReference type="ChEBI" id="CHEBI:57287"/>
        <dbReference type="ChEBI" id="CHEBI:57288"/>
        <dbReference type="ChEBI" id="CHEBI:70977"/>
        <dbReference type="ChEBI" id="CHEBI:70988"/>
        <dbReference type="EC" id="2.3.1.57"/>
    </reaction>
    <physiologicalReaction direction="left-to-right" evidence="16">
        <dbReference type="Rhea" id="RHEA:11117"/>
    </physiologicalReaction>
</comment>
<evidence type="ECO:0000256" key="16">
    <source>
        <dbReference type="ARBA" id="ARBA00049562"/>
    </source>
</evidence>
<dbReference type="GO" id="GO:0004145">
    <property type="term" value="F:diamine N-acetyltransferase activity"/>
    <property type="evidence" value="ECO:0007669"/>
    <property type="project" value="UniProtKB-EC"/>
</dbReference>
<dbReference type="InterPro" id="IPR051016">
    <property type="entry name" value="Diverse_Substrate_AcTransf"/>
</dbReference>
<evidence type="ECO:0000259" key="17">
    <source>
        <dbReference type="Pfam" id="PF00583"/>
    </source>
</evidence>
<name>G3UII5_LOXAF</name>
<organism evidence="18 19">
    <name type="scientific">Loxodonta africana</name>
    <name type="common">African elephant</name>
    <dbReference type="NCBI Taxonomy" id="9785"/>
    <lineage>
        <taxon>Eukaryota</taxon>
        <taxon>Metazoa</taxon>
        <taxon>Chordata</taxon>
        <taxon>Craniata</taxon>
        <taxon>Vertebrata</taxon>
        <taxon>Euteleostomi</taxon>
        <taxon>Mammalia</taxon>
        <taxon>Eutheria</taxon>
        <taxon>Afrotheria</taxon>
        <taxon>Proboscidea</taxon>
        <taxon>Elephantidae</taxon>
        <taxon>Loxodonta</taxon>
    </lineage>
</organism>
<dbReference type="InterPro" id="IPR016181">
    <property type="entry name" value="Acyl_CoA_acyltransferase"/>
</dbReference>
<keyword evidence="7" id="KW-0963">Cytoplasm</keyword>
<dbReference type="eggNOG" id="KOG3216">
    <property type="taxonomic scope" value="Eukaryota"/>
</dbReference>
<keyword evidence="8" id="KW-0808">Transferase</keyword>
<sequence>VWPRTKDPCIGKLVYPEDFFDYRGFGTGSEILKILSQVAVKCQCSRVHLLVAECKEPSNTFYKRRGASDLFREEGWRPLEMTSNVAKIGSRG</sequence>
<dbReference type="EC" id="2.3.1.57" evidence="5"/>
<comment type="function">
    <text evidence="13">Enzyme which catalyzes the acetylation of polyamines. Substrate specificity: norspermidine = spermidine &gt;&gt; spermine &gt; N(1)-acetylspermine. This highly regulated enzyme allows a fine attenuation of the intracellular concentration of polyamines. Also involved in the regulation of polyamine transport out of cells. Also acts on 1,3-diaminopropane and 1,5-diaminopentane.</text>
</comment>
<dbReference type="Ensembl" id="ENSLAFT00000029278.1">
    <property type="protein sequence ID" value="ENSLAFP00000027643.1"/>
    <property type="gene ID" value="ENSLAFG00000032780.1"/>
</dbReference>
<accession>G3UII5</accession>
<dbReference type="Gene3D" id="3.40.630.30">
    <property type="match status" value="1"/>
</dbReference>
<evidence type="ECO:0000256" key="5">
    <source>
        <dbReference type="ARBA" id="ARBA00013209"/>
    </source>
</evidence>
<comment type="similarity">
    <text evidence="3">Belongs to the acetyltransferase family.</text>
</comment>
<dbReference type="GO" id="GO:0019809">
    <property type="term" value="F:spermidine binding"/>
    <property type="evidence" value="ECO:0007669"/>
    <property type="project" value="TreeGrafter"/>
</dbReference>
<dbReference type="Pfam" id="PF00583">
    <property type="entry name" value="Acetyltransf_1"/>
    <property type="match status" value="1"/>
</dbReference>